<keyword evidence="3" id="KW-0813">Transport</keyword>
<keyword evidence="6" id="KW-0072">Autophagy</keyword>
<dbReference type="CDD" id="cd06867">
    <property type="entry name" value="PX_SNX41_42"/>
    <property type="match status" value="1"/>
</dbReference>
<evidence type="ECO:0000256" key="2">
    <source>
        <dbReference type="ARBA" id="ARBA00010883"/>
    </source>
</evidence>
<dbReference type="InterPro" id="IPR001683">
    <property type="entry name" value="PX_dom"/>
</dbReference>
<dbReference type="Gene3D" id="1.20.1270.60">
    <property type="entry name" value="Arfaptin homology (AH) domain/BAR domain"/>
    <property type="match status" value="1"/>
</dbReference>
<keyword evidence="7" id="KW-0446">Lipid-binding</keyword>
<evidence type="ECO:0000256" key="9">
    <source>
        <dbReference type="SAM" id="Coils"/>
    </source>
</evidence>
<sequence>MDSFRESEEEDNNPFAGTNHLYASGIAAVAEGDDDFVSCVTKPSKREAIHEARERLMSRIFGGNHINSSRSRSVSKGGAGISEDEEEENGEDGTDTVILDHSMRGTVPIPRDRLRSSQLGNMASTQYALPLLHHFEYDQEGGDPRIQIIDAGQYKDTYGNYAIGYTISFNGRQVTRRYSEFDTLRLALTKLLPTIIIPPIPSKHPLIWYFLNPLNAENDIRIIDKRRRLLSRFLNNCYNIETIREHPVFLKFLSPDYVWREVLLSPPISILPENNLLAPPLMPTKPSPLHLLLPNPTGRSVAPVASTPTDAEASQLEAKFADWEVMLNKYQRCLQPLLACTKQQMSHFKQLASALAELGAYYNAFSLEDTVINLPQHAKQVEELSRAIEKIGQAVDVNYVSSELFVENVMMLLEEPISELMQFIQEGKRILKFRKAKQQQFLIIGATLNKRKDRIEELKNYQSQMARLEEALKQNAKDSPTVAKAVKKLDERRNRPQSTDAQRVASDTSSERQWIGLFRSRRSSHHTCESPSSGPRTGDIDAHLLTDEERGQEISKIENELEKLNECYKLIQRDMDQVNESMLQSFEWFTVYLQQKWVILLREFSRTLLTWLKDCLIVWKNARAVIDSIEV</sequence>
<dbReference type="Proteomes" id="UP000243052">
    <property type="component" value="Chromosome vi"/>
</dbReference>
<keyword evidence="13" id="KW-1185">Reference proteome</keyword>
<dbReference type="AlphaFoldDB" id="A0A0X8HUA4"/>
<dbReference type="SMART" id="SM00312">
    <property type="entry name" value="PX"/>
    <property type="match status" value="1"/>
</dbReference>
<evidence type="ECO:0000256" key="8">
    <source>
        <dbReference type="ARBA" id="ARBA00023136"/>
    </source>
</evidence>
<dbReference type="PANTHER" id="PTHR46979">
    <property type="entry name" value="SORTING NEXIN-41"/>
    <property type="match status" value="1"/>
</dbReference>
<keyword evidence="9" id="KW-0175">Coiled coil</keyword>
<dbReference type="GO" id="GO:0032266">
    <property type="term" value="F:phosphatidylinositol-3-phosphate binding"/>
    <property type="evidence" value="ECO:0007669"/>
    <property type="project" value="UniProtKB-ARBA"/>
</dbReference>
<feature type="coiled-coil region" evidence="9">
    <location>
        <begin position="451"/>
        <end position="478"/>
    </location>
</feature>
<dbReference type="GO" id="GO:0005829">
    <property type="term" value="C:cytosol"/>
    <property type="evidence" value="ECO:0007669"/>
    <property type="project" value="GOC"/>
</dbReference>
<dbReference type="InterPro" id="IPR051079">
    <property type="entry name" value="Sorting_Nexin_Autophagy"/>
</dbReference>
<evidence type="ECO:0000256" key="6">
    <source>
        <dbReference type="ARBA" id="ARBA00023006"/>
    </source>
</evidence>
<dbReference type="GeneID" id="28724950"/>
<dbReference type="RefSeq" id="XP_017988648.1">
    <property type="nucleotide sequence ID" value="XM_018133226.1"/>
</dbReference>
<evidence type="ECO:0000256" key="7">
    <source>
        <dbReference type="ARBA" id="ARBA00023121"/>
    </source>
</evidence>
<evidence type="ECO:0000256" key="5">
    <source>
        <dbReference type="ARBA" id="ARBA00022927"/>
    </source>
</evidence>
<dbReference type="GO" id="GO:0015031">
    <property type="term" value="P:protein transport"/>
    <property type="evidence" value="ECO:0007669"/>
    <property type="project" value="UniProtKB-KW"/>
</dbReference>
<comment type="similarity">
    <text evidence="2">Belongs to the sorting nexin family.</text>
</comment>
<dbReference type="GO" id="GO:0006914">
    <property type="term" value="P:autophagy"/>
    <property type="evidence" value="ECO:0007669"/>
    <property type="project" value="UniProtKB-KW"/>
</dbReference>
<dbReference type="EMBL" id="CP014246">
    <property type="protein sequence ID" value="AMD21652.1"/>
    <property type="molecule type" value="Genomic_DNA"/>
</dbReference>
<feature type="compositionally biased region" description="Acidic residues" evidence="10">
    <location>
        <begin position="82"/>
        <end position="94"/>
    </location>
</feature>
<dbReference type="InterPro" id="IPR027267">
    <property type="entry name" value="AH/BAR_dom_sf"/>
</dbReference>
<dbReference type="PANTHER" id="PTHR46979:SF2">
    <property type="entry name" value="SORTING NEXIN-41"/>
    <property type="match status" value="1"/>
</dbReference>
<dbReference type="InterPro" id="IPR036871">
    <property type="entry name" value="PX_dom_sf"/>
</dbReference>
<dbReference type="InterPro" id="IPR044106">
    <property type="entry name" value="PX_Snx41/Atg20"/>
</dbReference>
<dbReference type="STRING" id="45286.A0A0X8HUA4"/>
<evidence type="ECO:0000256" key="1">
    <source>
        <dbReference type="ARBA" id="ARBA00004481"/>
    </source>
</evidence>
<gene>
    <name evidence="12" type="ORF">AW171_hschr63616</name>
</gene>
<dbReference type="SUPFAM" id="SSF103657">
    <property type="entry name" value="BAR/IMD domain-like"/>
    <property type="match status" value="1"/>
</dbReference>
<dbReference type="OrthoDB" id="289314at2759"/>
<evidence type="ECO:0000256" key="10">
    <source>
        <dbReference type="SAM" id="MobiDB-lite"/>
    </source>
</evidence>
<dbReference type="SUPFAM" id="SSF64268">
    <property type="entry name" value="PX domain"/>
    <property type="match status" value="1"/>
</dbReference>
<keyword evidence="4" id="KW-0967">Endosome</keyword>
<dbReference type="GO" id="GO:0010008">
    <property type="term" value="C:endosome membrane"/>
    <property type="evidence" value="ECO:0007669"/>
    <property type="project" value="UniProtKB-SubCell"/>
</dbReference>
<dbReference type="PROSITE" id="PS50195">
    <property type="entry name" value="PX"/>
    <property type="match status" value="1"/>
</dbReference>
<name>A0A0X8HUA4_9SACH</name>
<feature type="region of interest" description="Disordered" evidence="10">
    <location>
        <begin position="487"/>
        <end position="511"/>
    </location>
</feature>
<dbReference type="GO" id="GO:0042147">
    <property type="term" value="P:retrograde transport, endosome to Golgi"/>
    <property type="evidence" value="ECO:0007669"/>
    <property type="project" value="InterPro"/>
</dbReference>
<protein>
    <submittedName>
        <fullName evidence="12">HFL204Cp</fullName>
    </submittedName>
</protein>
<dbReference type="Pfam" id="PF00787">
    <property type="entry name" value="PX"/>
    <property type="match status" value="1"/>
</dbReference>
<dbReference type="Gene3D" id="3.30.1520.10">
    <property type="entry name" value="Phox-like domain"/>
    <property type="match status" value="1"/>
</dbReference>
<proteinExistence type="inferred from homology"/>
<feature type="domain" description="PX" evidence="11">
    <location>
        <begin position="139"/>
        <end position="260"/>
    </location>
</feature>
<feature type="coiled-coil region" evidence="9">
    <location>
        <begin position="554"/>
        <end position="581"/>
    </location>
</feature>
<feature type="compositionally biased region" description="Polar residues" evidence="10">
    <location>
        <begin position="65"/>
        <end position="74"/>
    </location>
</feature>
<keyword evidence="8" id="KW-0472">Membrane</keyword>
<accession>A0A0X8HUA4</accession>
<feature type="region of interest" description="Disordered" evidence="10">
    <location>
        <begin position="63"/>
        <end position="96"/>
    </location>
</feature>
<evidence type="ECO:0000313" key="12">
    <source>
        <dbReference type="EMBL" id="AMD21652.1"/>
    </source>
</evidence>
<evidence type="ECO:0000256" key="3">
    <source>
        <dbReference type="ARBA" id="ARBA00022448"/>
    </source>
</evidence>
<feature type="compositionally biased region" description="Polar residues" evidence="10">
    <location>
        <begin position="496"/>
        <end position="511"/>
    </location>
</feature>
<comment type="subcellular location">
    <subcellularLocation>
        <location evidence="1">Endosome membrane</location>
        <topology evidence="1">Peripheral membrane protein</topology>
    </subcellularLocation>
</comment>
<organism evidence="12 13">
    <name type="scientific">Eremothecium sinecaudum</name>
    <dbReference type="NCBI Taxonomy" id="45286"/>
    <lineage>
        <taxon>Eukaryota</taxon>
        <taxon>Fungi</taxon>
        <taxon>Dikarya</taxon>
        <taxon>Ascomycota</taxon>
        <taxon>Saccharomycotina</taxon>
        <taxon>Saccharomycetes</taxon>
        <taxon>Saccharomycetales</taxon>
        <taxon>Saccharomycetaceae</taxon>
        <taxon>Eremothecium</taxon>
    </lineage>
</organism>
<evidence type="ECO:0000256" key="4">
    <source>
        <dbReference type="ARBA" id="ARBA00022753"/>
    </source>
</evidence>
<reference evidence="12 13" key="1">
    <citation type="submission" date="2016-01" db="EMBL/GenBank/DDBJ databases">
        <title>Genome sequence of the yeast Holleya sinecauda.</title>
        <authorList>
            <person name="Dietrich F.S."/>
        </authorList>
    </citation>
    <scope>NUCLEOTIDE SEQUENCE [LARGE SCALE GENOMIC DNA]</scope>
    <source>
        <strain evidence="12 13">ATCC 58844</strain>
    </source>
</reference>
<evidence type="ECO:0000313" key="13">
    <source>
        <dbReference type="Proteomes" id="UP000243052"/>
    </source>
</evidence>
<evidence type="ECO:0000259" key="11">
    <source>
        <dbReference type="PROSITE" id="PS50195"/>
    </source>
</evidence>
<keyword evidence="5" id="KW-0653">Protein transport</keyword>